<proteinExistence type="predicted"/>
<accession>A0A1M7JWW9</accession>
<organism evidence="1 2">
    <name type="scientific">Cryptosporangium aurantiacum</name>
    <dbReference type="NCBI Taxonomy" id="134849"/>
    <lineage>
        <taxon>Bacteria</taxon>
        <taxon>Bacillati</taxon>
        <taxon>Actinomycetota</taxon>
        <taxon>Actinomycetes</taxon>
        <taxon>Cryptosporangiales</taxon>
        <taxon>Cryptosporangiaceae</taxon>
        <taxon>Cryptosporangium</taxon>
    </lineage>
</organism>
<evidence type="ECO:0000313" key="2">
    <source>
        <dbReference type="Proteomes" id="UP000184440"/>
    </source>
</evidence>
<evidence type="ECO:0008006" key="3">
    <source>
        <dbReference type="Google" id="ProtNLM"/>
    </source>
</evidence>
<keyword evidence="2" id="KW-1185">Reference proteome</keyword>
<reference evidence="1 2" key="1">
    <citation type="submission" date="2016-11" db="EMBL/GenBank/DDBJ databases">
        <authorList>
            <person name="Jaros S."/>
            <person name="Januszkiewicz K."/>
            <person name="Wedrychowicz H."/>
        </authorList>
    </citation>
    <scope>NUCLEOTIDE SEQUENCE [LARGE SCALE GENOMIC DNA]</scope>
    <source>
        <strain evidence="1 2">DSM 46144</strain>
    </source>
</reference>
<dbReference type="OrthoDB" id="7171245at2"/>
<dbReference type="STRING" id="134849.SAMN05443668_101933"/>
<protein>
    <recommendedName>
        <fullName evidence="3">DUF4034 domain-containing protein</fullName>
    </recommendedName>
</protein>
<name>A0A1M7JWW9_9ACTN</name>
<sequence length="316" mass="35161">MPTEDEQSLPPQFHRSTWHPELYVFEAATRAGDWTAIAGAFAQLRHPGAVSLAVRIASDIPGADQFLRQVVAREPSALGGTLLGASLVQVGWRARTSYAASRVSRDQFAAFHHHLREAEQTLMDVTARDPSAVSAWEYRLLTARGLELGQAEALRRYARLSRTDPHHYGSQLCMIQQLCPKWGGSWEALYQFAREQAAAAPPGSLSGALVPQAHLERWTTMDDNEVRAYLQSAAAEVWAAAQRSVLNPQFRLEPRWVTAVNAFAVFFGLLGDQRSTAPFFRLMGDFACDVYWDHLGDPAEKFYEFRTWALAEGGGQ</sequence>
<evidence type="ECO:0000313" key="1">
    <source>
        <dbReference type="EMBL" id="SHM57570.1"/>
    </source>
</evidence>
<dbReference type="Proteomes" id="UP000184440">
    <property type="component" value="Unassembled WGS sequence"/>
</dbReference>
<dbReference type="AlphaFoldDB" id="A0A1M7JWW9"/>
<dbReference type="RefSeq" id="WP_073251686.1">
    <property type="nucleotide sequence ID" value="NZ_FRCS01000001.1"/>
</dbReference>
<dbReference type="EMBL" id="FRCS01000001">
    <property type="protein sequence ID" value="SHM57570.1"/>
    <property type="molecule type" value="Genomic_DNA"/>
</dbReference>
<gene>
    <name evidence="1" type="ORF">SAMN05443668_101933</name>
</gene>